<keyword evidence="8" id="KW-0732">Signal</keyword>
<dbReference type="PATRIC" id="fig|693979.3.peg.615"/>
<keyword evidence="3 7" id="KW-1134">Transmembrane beta strand</keyword>
<dbReference type="NCBIfam" id="TIGR04056">
    <property type="entry name" value="OMP_RagA_SusC"/>
    <property type="match status" value="1"/>
</dbReference>
<dbReference type="InterPro" id="IPR008969">
    <property type="entry name" value="CarboxyPept-like_regulatory"/>
</dbReference>
<dbReference type="KEGG" id="bhl:Bache_0576"/>
<dbReference type="InterPro" id="IPR037066">
    <property type="entry name" value="Plug_dom_sf"/>
</dbReference>
<dbReference type="OrthoDB" id="9768177at2"/>
<keyword evidence="6 7" id="KW-0998">Cell outer membrane</keyword>
<evidence type="ECO:0000256" key="6">
    <source>
        <dbReference type="ARBA" id="ARBA00023237"/>
    </source>
</evidence>
<dbReference type="FunFam" id="2.170.130.10:FF:000003">
    <property type="entry name" value="SusC/RagA family TonB-linked outer membrane protein"/>
    <property type="match status" value="1"/>
</dbReference>
<dbReference type="InterPro" id="IPR039426">
    <property type="entry name" value="TonB-dep_rcpt-like"/>
</dbReference>
<dbReference type="InterPro" id="IPR012910">
    <property type="entry name" value="Plug_dom"/>
</dbReference>
<evidence type="ECO:0000313" key="11">
    <source>
        <dbReference type="Proteomes" id="UP000008630"/>
    </source>
</evidence>
<evidence type="ECO:0000256" key="1">
    <source>
        <dbReference type="ARBA" id="ARBA00004571"/>
    </source>
</evidence>
<dbReference type="Pfam" id="PF07715">
    <property type="entry name" value="Plug"/>
    <property type="match status" value="1"/>
</dbReference>
<dbReference type="FunFam" id="2.60.40.1120:FF:000003">
    <property type="entry name" value="Outer membrane protein Omp121"/>
    <property type="match status" value="1"/>
</dbReference>
<feature type="domain" description="TonB-dependent receptor plug" evidence="9">
    <location>
        <begin position="120"/>
        <end position="226"/>
    </location>
</feature>
<protein>
    <submittedName>
        <fullName evidence="10">TonB-dependent receptor plug</fullName>
    </submittedName>
</protein>
<dbReference type="HOGENOM" id="CLU_004317_0_2_10"/>
<evidence type="ECO:0000256" key="5">
    <source>
        <dbReference type="ARBA" id="ARBA00023136"/>
    </source>
</evidence>
<dbReference type="eggNOG" id="COG4771">
    <property type="taxonomic scope" value="Bacteria"/>
</dbReference>
<dbReference type="SUPFAM" id="SSF49464">
    <property type="entry name" value="Carboxypeptidase regulatory domain-like"/>
    <property type="match status" value="1"/>
</dbReference>
<dbReference type="InterPro" id="IPR023997">
    <property type="entry name" value="TonB-dep_OMP_SusC/RagA_CS"/>
</dbReference>
<dbReference type="PROSITE" id="PS52016">
    <property type="entry name" value="TONB_DEPENDENT_REC_3"/>
    <property type="match status" value="1"/>
</dbReference>
<keyword evidence="5 7" id="KW-0472">Membrane</keyword>
<comment type="subcellular location">
    <subcellularLocation>
        <location evidence="1 7">Cell outer membrane</location>
        <topology evidence="1 7">Multi-pass membrane protein</topology>
    </subcellularLocation>
</comment>
<organism evidence="10 11">
    <name type="scientific">Bacteroides helcogenes (strain ATCC 35417 / DSM 20613 / JCM 6297 / CCUG 15421 / P 36-108)</name>
    <dbReference type="NCBI Taxonomy" id="693979"/>
    <lineage>
        <taxon>Bacteria</taxon>
        <taxon>Pseudomonadati</taxon>
        <taxon>Bacteroidota</taxon>
        <taxon>Bacteroidia</taxon>
        <taxon>Bacteroidales</taxon>
        <taxon>Bacteroidaceae</taxon>
        <taxon>Bacteroides</taxon>
    </lineage>
</organism>
<dbReference type="EMBL" id="CP002352">
    <property type="protein sequence ID" value="ADV42601.1"/>
    <property type="molecule type" value="Genomic_DNA"/>
</dbReference>
<gene>
    <name evidence="10" type="ordered locus">Bache_0576</name>
</gene>
<dbReference type="Proteomes" id="UP000008630">
    <property type="component" value="Chromosome"/>
</dbReference>
<evidence type="ECO:0000256" key="4">
    <source>
        <dbReference type="ARBA" id="ARBA00022692"/>
    </source>
</evidence>
<dbReference type="InterPro" id="IPR023996">
    <property type="entry name" value="TonB-dep_OMP_SusC/RagA"/>
</dbReference>
<dbReference type="NCBIfam" id="TIGR04057">
    <property type="entry name" value="SusC_RagA_signa"/>
    <property type="match status" value="1"/>
</dbReference>
<dbReference type="Gene3D" id="2.40.170.20">
    <property type="entry name" value="TonB-dependent receptor, beta-barrel domain"/>
    <property type="match status" value="1"/>
</dbReference>
<proteinExistence type="inferred from homology"/>
<evidence type="ECO:0000256" key="7">
    <source>
        <dbReference type="PROSITE-ProRule" id="PRU01360"/>
    </source>
</evidence>
<keyword evidence="11" id="KW-1185">Reference proteome</keyword>
<dbReference type="AlphaFoldDB" id="E6SWK3"/>
<dbReference type="Gene3D" id="2.170.130.10">
    <property type="entry name" value="TonB-dependent receptor, plug domain"/>
    <property type="match status" value="1"/>
</dbReference>
<feature type="signal peptide" evidence="8">
    <location>
        <begin position="1"/>
        <end position="26"/>
    </location>
</feature>
<keyword evidence="10" id="KW-0675">Receptor</keyword>
<dbReference type="GO" id="GO:0009279">
    <property type="term" value="C:cell outer membrane"/>
    <property type="evidence" value="ECO:0007669"/>
    <property type="project" value="UniProtKB-SubCell"/>
</dbReference>
<comment type="similarity">
    <text evidence="7">Belongs to the TonB-dependent receptor family.</text>
</comment>
<evidence type="ECO:0000256" key="8">
    <source>
        <dbReference type="SAM" id="SignalP"/>
    </source>
</evidence>
<dbReference type="RefSeq" id="WP_013546216.1">
    <property type="nucleotide sequence ID" value="NC_014933.1"/>
</dbReference>
<evidence type="ECO:0000256" key="3">
    <source>
        <dbReference type="ARBA" id="ARBA00022452"/>
    </source>
</evidence>
<dbReference type="Gene3D" id="2.60.40.1120">
    <property type="entry name" value="Carboxypeptidase-like, regulatory domain"/>
    <property type="match status" value="1"/>
</dbReference>
<keyword evidence="2 7" id="KW-0813">Transport</keyword>
<dbReference type="InterPro" id="IPR036942">
    <property type="entry name" value="Beta-barrel_TonB_sf"/>
</dbReference>
<reference key="1">
    <citation type="submission" date="2010-11" db="EMBL/GenBank/DDBJ databases">
        <title>The complete genome of Bacteroides helcogenes P 36-108.</title>
        <authorList>
            <consortium name="US DOE Joint Genome Institute (JGI-PGF)"/>
            <person name="Lucas S."/>
            <person name="Copeland A."/>
            <person name="Lapidus A."/>
            <person name="Bruce D."/>
            <person name="Goodwin L."/>
            <person name="Pitluck S."/>
            <person name="Kyrpides N."/>
            <person name="Mavromatis K."/>
            <person name="Ivanova N."/>
            <person name="Zeytun A."/>
            <person name="Brettin T."/>
            <person name="Detter J.C."/>
            <person name="Tapia R."/>
            <person name="Han C."/>
            <person name="Land M."/>
            <person name="Hauser L."/>
            <person name="Markowitz V."/>
            <person name="Cheng J.-F."/>
            <person name="Hugenholtz P."/>
            <person name="Woyke T."/>
            <person name="Wu D."/>
            <person name="Gronow S."/>
            <person name="Wellnitz S."/>
            <person name="Brambilla E."/>
            <person name="Klenk H.-P."/>
            <person name="Eisen J.A."/>
        </authorList>
    </citation>
    <scope>NUCLEOTIDE SEQUENCE</scope>
    <source>
        <strain>P 36-108</strain>
    </source>
</reference>
<sequence>MRQKSIFLKSLGIMLLSVLFATQANAQNLTVTGTITDNLGPVIGASIQVEGTSNGCITDIDGNYTLHNVSSDAILVFSYIGYRTQKISVDGKTKINVKLAEDSQLLEEVVVVGYGVQRKSDLTGSVVSVKATEALKSTPSGNVSDALQGRMAGVSVISGSGDPSSDNTIRVRGINSITAETGPLVVIDGFIGGSLKSLNPSDIQSVEVLKDASATAVYGSRGANGVILVTTKTPNKDKLTVSFNTFANLKTVSKYPDNLSPYEYAQLANDYGKEYFESQGKPAKVYYTPEQLETFKNGTNPGFDYSKEIFRSPALTQNYEMSVSGGGERTTFLASLRYENSQGTIKESENSVYSWRLKVDTKIKKWLKAGMNIYGYYNESSKPRITQYDGLIQQAMYFPNTIMPKKEDGSYNNTFPDGNKSYNPMGMIWESKTCDKTLNNRMQGYVQFDIIDGLSFRSQLGVTFENRLNRSAENEKSYNYFKNNQTQAQARSYWNSGWLNTNTLSYIKEFNANHRINATAVFEQAYGNDYSHTGIAANLAYPDRLGWNALGYSEADMARIGSEASITTLMSGMLRVNYVFMNRYMLTASIRADGSSRLKDKWAYFPSAALAWDIKQESFMKETDVIDQLKLRVGYGSVGNQSVTAYRIYSQMTPVVNSDGSTSYSVGRPAAPYLKWERNDQFNVGVDLGFLHGRLRINADWYSKISKDILLEVAQPAHMGFTGLLKNAGEIKNTGIEFTVSADPITGKAFSWHSDLTLSHNKGTFNKIPTYNHRQQQAGNFENQLFQMIENEKLGTFWGYKYLGVWQENEVKAPFVDANGKANGKTVGETYKIQAGNAKYLDTNQDGVYNDNDASIIGCGQPVFNWGWNNSFNYKNFDISFFIVGFHGFDIYNATDQIGYNNINGQNVFGVTPKKAFLNRWTKENTNTDIPGFVYGKGDLKVFSDRFVEDGSFIKMKSITIGYTLPTNTCKAMGINNLRIYASIQNPFHITDYSGLDPEAAMGTPLTQGVDWAAYPNSRNYLIGLNFSF</sequence>
<dbReference type="SUPFAM" id="SSF56935">
    <property type="entry name" value="Porins"/>
    <property type="match status" value="1"/>
</dbReference>
<reference evidence="10 11" key="2">
    <citation type="journal article" date="2011" name="Stand. Genomic Sci.">
        <title>Complete genome sequence of Bacteroides helcogenes type strain (P 36-108).</title>
        <authorList>
            <person name="Pati A."/>
            <person name="Gronow S."/>
            <person name="Zeytun A."/>
            <person name="Lapidus A."/>
            <person name="Nolan M."/>
            <person name="Hammon N."/>
            <person name="Deshpande S."/>
            <person name="Cheng J.F."/>
            <person name="Tapia R."/>
            <person name="Han C."/>
            <person name="Goodwin L."/>
            <person name="Pitluck S."/>
            <person name="Liolios K."/>
            <person name="Pagani I."/>
            <person name="Ivanova N."/>
            <person name="Mavromatis K."/>
            <person name="Chen A."/>
            <person name="Palaniappan K."/>
            <person name="Land M."/>
            <person name="Hauser L."/>
            <person name="Chang Y.J."/>
            <person name="Jeffries C.D."/>
            <person name="Detter J.C."/>
            <person name="Brambilla E."/>
            <person name="Rohde M."/>
            <person name="Goker M."/>
            <person name="Woyke T."/>
            <person name="Bristow J."/>
            <person name="Eisen J.A."/>
            <person name="Markowitz V."/>
            <person name="Hugenholtz P."/>
            <person name="Kyrpides N.C."/>
            <person name="Klenk H.P."/>
            <person name="Lucas S."/>
        </authorList>
    </citation>
    <scope>NUCLEOTIDE SEQUENCE [LARGE SCALE GENOMIC DNA]</scope>
    <source>
        <strain evidence="11">ATCC 35417 / DSM 20613 / JCM 6297 / CCUG 15421 / P 36-108</strain>
    </source>
</reference>
<dbReference type="Pfam" id="PF13715">
    <property type="entry name" value="CarbopepD_reg_2"/>
    <property type="match status" value="1"/>
</dbReference>
<evidence type="ECO:0000313" key="10">
    <source>
        <dbReference type="EMBL" id="ADV42601.1"/>
    </source>
</evidence>
<evidence type="ECO:0000256" key="2">
    <source>
        <dbReference type="ARBA" id="ARBA00022448"/>
    </source>
</evidence>
<keyword evidence="4 7" id="KW-0812">Transmembrane</keyword>
<feature type="chain" id="PRO_5003211625" evidence="8">
    <location>
        <begin position="27"/>
        <end position="1029"/>
    </location>
</feature>
<evidence type="ECO:0000259" key="9">
    <source>
        <dbReference type="Pfam" id="PF07715"/>
    </source>
</evidence>
<dbReference type="STRING" id="693979.Bache_0576"/>
<name>E6SWK3_BACT6</name>
<accession>E6SWK3</accession>